<keyword evidence="5" id="KW-0090">Biological rhythms</keyword>
<dbReference type="PROSITE" id="PS50110">
    <property type="entry name" value="RESPONSE_REGULATORY"/>
    <property type="match status" value="1"/>
</dbReference>
<dbReference type="PANTHER" id="PTHR43874">
    <property type="entry name" value="TWO-COMPONENT RESPONSE REGULATOR"/>
    <property type="match status" value="1"/>
</dbReference>
<evidence type="ECO:0000256" key="4">
    <source>
        <dbReference type="ARBA" id="ARBA00023015"/>
    </source>
</evidence>
<feature type="region of interest" description="Disordered" evidence="10">
    <location>
        <begin position="913"/>
        <end position="941"/>
    </location>
</feature>
<comment type="caution">
    <text evidence="8">Lacks conserved residue(s) required for the propagation of feature annotation.</text>
</comment>
<dbReference type="CDD" id="cd17582">
    <property type="entry name" value="psREC_PRR"/>
    <property type="match status" value="1"/>
</dbReference>
<organism evidence="13">
    <name type="scientific">Wollemia nobilis</name>
    <dbReference type="NCBI Taxonomy" id="56998"/>
    <lineage>
        <taxon>Eukaryota</taxon>
        <taxon>Viridiplantae</taxon>
        <taxon>Streptophyta</taxon>
        <taxon>Embryophyta</taxon>
        <taxon>Tracheophyta</taxon>
        <taxon>Spermatophyta</taxon>
        <taxon>Pinopsida</taxon>
        <taxon>Pinidae</taxon>
        <taxon>Conifers II</taxon>
        <taxon>Araucariales</taxon>
        <taxon>Araucariaceae</taxon>
        <taxon>Wollemia</taxon>
    </lineage>
</organism>
<evidence type="ECO:0000256" key="3">
    <source>
        <dbReference type="ARBA" id="ARBA00023012"/>
    </source>
</evidence>
<comment type="similarity">
    <text evidence="2">Belongs to the ARR-like family.</text>
</comment>
<dbReference type="Gene3D" id="3.40.50.2300">
    <property type="match status" value="1"/>
</dbReference>
<dbReference type="Pfam" id="PF00072">
    <property type="entry name" value="Response_reg"/>
    <property type="match status" value="1"/>
</dbReference>
<feature type="compositionally biased region" description="Basic and acidic residues" evidence="10">
    <location>
        <begin position="488"/>
        <end position="504"/>
    </location>
</feature>
<feature type="region of interest" description="Disordered" evidence="10">
    <location>
        <begin position="1"/>
        <end position="21"/>
    </location>
</feature>
<dbReference type="InterPro" id="IPR010402">
    <property type="entry name" value="CCT_domain"/>
</dbReference>
<keyword evidence="6" id="KW-0804">Transcription</keyword>
<name>A0A0C9QLM6_9CONI</name>
<keyword evidence="7 9" id="KW-0539">Nucleus</keyword>
<evidence type="ECO:0000256" key="1">
    <source>
        <dbReference type="ARBA" id="ARBA00004123"/>
    </source>
</evidence>
<evidence type="ECO:0000256" key="5">
    <source>
        <dbReference type="ARBA" id="ARBA00023108"/>
    </source>
</evidence>
<evidence type="ECO:0000259" key="12">
    <source>
        <dbReference type="PROSITE" id="PS51017"/>
    </source>
</evidence>
<feature type="compositionally biased region" description="Basic and acidic residues" evidence="10">
    <location>
        <begin position="763"/>
        <end position="773"/>
    </location>
</feature>
<dbReference type="EMBL" id="GCHU01028001">
    <property type="protein sequence ID" value="JAG85475.1"/>
    <property type="molecule type" value="Transcribed_RNA"/>
</dbReference>
<keyword evidence="3" id="KW-0902">Two-component regulatory system</keyword>
<dbReference type="InterPro" id="IPR045279">
    <property type="entry name" value="ARR-like"/>
</dbReference>
<dbReference type="SUPFAM" id="SSF52172">
    <property type="entry name" value="CheY-like"/>
    <property type="match status" value="1"/>
</dbReference>
<feature type="region of interest" description="Disordered" evidence="10">
    <location>
        <begin position="804"/>
        <end position="889"/>
    </location>
</feature>
<dbReference type="SMART" id="SM00448">
    <property type="entry name" value="REC"/>
    <property type="match status" value="1"/>
</dbReference>
<protein>
    <submittedName>
        <fullName evidence="13">TSA: Wollemia nobilis Ref_Wollemi_Transcript_28220_3686 transcribed RNA sequence</fullName>
    </submittedName>
</protein>
<evidence type="ECO:0000313" key="13">
    <source>
        <dbReference type="EMBL" id="JAG85475.1"/>
    </source>
</evidence>
<evidence type="ECO:0000256" key="6">
    <source>
        <dbReference type="ARBA" id="ARBA00023163"/>
    </source>
</evidence>
<dbReference type="AlphaFoldDB" id="A0A0C9QLM6"/>
<dbReference type="FunFam" id="3.40.50.2300:FF:000214">
    <property type="entry name" value="Two-component response regulator-like PRR37"/>
    <property type="match status" value="1"/>
</dbReference>
<evidence type="ECO:0000256" key="9">
    <source>
        <dbReference type="PROSITE-ProRule" id="PRU00357"/>
    </source>
</evidence>
<feature type="region of interest" description="Disordered" evidence="10">
    <location>
        <begin position="295"/>
        <end position="374"/>
    </location>
</feature>
<sequence length="941" mass="101294">MTTGKSAGDGKSKQPAQGVPKQVKFVVNLESDSECVQKGTLYEISDKGKFGHGDGSTVYNSSCAMDIKGVLSSKEIQVRRDGQGLNCISEMSQQKQEAQKEVRGGIMGDGQELSEEDESRNNELVDDVMDEDWHLPTDANVRLQGAALSQQQPQPQGPVIRWERFLTQRVLRVLLVENDDSTRQVVSALLRNCSYEVTAVANGQQAWKLLEDPSNHFDLVLTEVVMPCLSGIGLLCKIMSHQPCKNIPVIMMSSHDSMGIVFKCLSKGAVDFLVKPVRKNELKNLWQHVWRRCHSSSGSGSETGSQTKRVLTPNSDAEPDNNTGSNDESDDASIGLNIRDGSDNGSGTQSSWTKRAVEVESPRHRSEWDLGRSHNSTIGQVIQPKIGTAQNEWMPLAGTSRECQDEKPYDYEMGQDLEIAVPGQTETHVEHHQDNKALCDKACAREESPAPASSAKAVEIEEAVGTNDSPDEIATKAADLIGTIASKPESRNLEVEDNGRREAPETGLNTQIKDKSVADFKHLPFLELTLKRSRTNGEEDGEPEDRHVLRQSGCSAFSRYNTGSTQVSHPSGDTFQPNLSSKGYGVQCCMTSGSLTTGKPGSMHATVPIERVGSSKGSGGDKTPTPVQNQLSQSSNNQDLGSSVVGPSGQDMFPMPMPSKDDMGSATTAGQQKGKPMSMHPGVMSFDTVPAVYGSGVHPMYYSHTGHPLWASEAQHASDRGEMCNNSTQTEQQILGGRVHHHHHHVQHVHHHHHHHQSHKYKHAPEHPNKNEHVMNNVGVTAPLCGSSNTVGCAPDGNNGQSGSNNGYGSNGNGNGSVNGSASGSNNGSNGQNGHSNGQSSAALTPGTNGESDTGIAVKSSAGGGGGGGSGSGSGSASGVDQNRSAQREAALTKFRQKRKERCFEKKVRYQSRKRLAEQRPRVRGQFVRQTVYDPTSGEAD</sequence>
<feature type="compositionally biased region" description="Polar residues" evidence="10">
    <location>
        <begin position="842"/>
        <end position="852"/>
    </location>
</feature>
<dbReference type="GO" id="GO:0048511">
    <property type="term" value="P:rhythmic process"/>
    <property type="evidence" value="ECO:0007669"/>
    <property type="project" value="UniProtKB-KW"/>
</dbReference>
<evidence type="ECO:0000256" key="2">
    <source>
        <dbReference type="ARBA" id="ARBA00010330"/>
    </source>
</evidence>
<evidence type="ECO:0000256" key="7">
    <source>
        <dbReference type="ARBA" id="ARBA00023242"/>
    </source>
</evidence>
<accession>A0A0C9QLM6</accession>
<feature type="region of interest" description="Disordered" evidence="10">
    <location>
        <begin position="488"/>
        <end position="510"/>
    </location>
</feature>
<dbReference type="Pfam" id="PF06203">
    <property type="entry name" value="CCT"/>
    <property type="match status" value="1"/>
</dbReference>
<evidence type="ECO:0000256" key="8">
    <source>
        <dbReference type="PROSITE-ProRule" id="PRU00169"/>
    </source>
</evidence>
<feature type="compositionally biased region" description="Low complexity" evidence="10">
    <location>
        <begin position="628"/>
        <end position="643"/>
    </location>
</feature>
<evidence type="ECO:0000256" key="10">
    <source>
        <dbReference type="SAM" id="MobiDB-lite"/>
    </source>
</evidence>
<feature type="region of interest" description="Disordered" evidence="10">
    <location>
        <begin position="746"/>
        <end position="774"/>
    </location>
</feature>
<comment type="subcellular location">
    <subcellularLocation>
        <location evidence="1 9">Nucleus</location>
    </subcellularLocation>
</comment>
<dbReference type="GO" id="GO:0009736">
    <property type="term" value="P:cytokinin-activated signaling pathway"/>
    <property type="evidence" value="ECO:0007669"/>
    <property type="project" value="InterPro"/>
</dbReference>
<feature type="compositionally biased region" description="Gly residues" evidence="10">
    <location>
        <begin position="862"/>
        <end position="876"/>
    </location>
</feature>
<keyword evidence="4" id="KW-0805">Transcription regulation</keyword>
<feature type="domain" description="CCT" evidence="12">
    <location>
        <begin position="888"/>
        <end position="930"/>
    </location>
</feature>
<feature type="compositionally biased region" description="Low complexity" evidence="10">
    <location>
        <begin position="295"/>
        <end position="305"/>
    </location>
</feature>
<feature type="domain" description="Response regulatory" evidence="11">
    <location>
        <begin position="172"/>
        <end position="290"/>
    </location>
</feature>
<dbReference type="InterPro" id="IPR001789">
    <property type="entry name" value="Sig_transdc_resp-reg_receiver"/>
</dbReference>
<feature type="compositionally biased region" description="Polar residues" evidence="10">
    <location>
        <begin position="343"/>
        <end position="353"/>
    </location>
</feature>
<proteinExistence type="inferred from homology"/>
<feature type="compositionally biased region" description="Basic and acidic residues" evidence="10">
    <location>
        <begin position="355"/>
        <end position="372"/>
    </location>
</feature>
<feature type="compositionally biased region" description="Polar residues" evidence="10">
    <location>
        <begin position="306"/>
        <end position="326"/>
    </location>
</feature>
<dbReference type="InterPro" id="IPR011006">
    <property type="entry name" value="CheY-like_superfamily"/>
</dbReference>
<evidence type="ECO:0000259" key="11">
    <source>
        <dbReference type="PROSITE" id="PS50110"/>
    </source>
</evidence>
<dbReference type="PANTHER" id="PTHR43874:SF117">
    <property type="entry name" value="TWO-COMPONENT RESPONSE REGULATOR-LIKE APRR3"/>
    <property type="match status" value="1"/>
</dbReference>
<feature type="region of interest" description="Disordered" evidence="10">
    <location>
        <begin position="611"/>
        <end position="676"/>
    </location>
</feature>
<feature type="compositionally biased region" description="Basic residues" evidence="10">
    <location>
        <begin position="746"/>
        <end position="762"/>
    </location>
</feature>
<reference evidence="13" key="1">
    <citation type="submission" date="2015-02" db="EMBL/GenBank/DDBJ databases">
        <title>A transcriptome of Wollemia nobilis - a relic of Gondwana.</title>
        <authorList>
            <person name="Chia J.Y."/>
            <person name="Leong Y.S."/>
            <person name="Abdul Karim S."/>
            <person name="Wan Azmi N."/>
            <person name="Hercus R."/>
            <person name="Croft L."/>
        </authorList>
    </citation>
    <scope>NUCLEOTIDE SEQUENCE</scope>
    <source>
        <strain evidence="13">MaeBrown</strain>
        <tissue evidence="13">Leaf</tissue>
    </source>
</reference>
<dbReference type="PROSITE" id="PS51017">
    <property type="entry name" value="CCT"/>
    <property type="match status" value="1"/>
</dbReference>
<dbReference type="GO" id="GO:0000160">
    <property type="term" value="P:phosphorelay signal transduction system"/>
    <property type="evidence" value="ECO:0007669"/>
    <property type="project" value="UniProtKB-KW"/>
</dbReference>
<dbReference type="GO" id="GO:0005634">
    <property type="term" value="C:nucleus"/>
    <property type="evidence" value="ECO:0007669"/>
    <property type="project" value="UniProtKB-SubCell"/>
</dbReference>
<feature type="compositionally biased region" description="Low complexity" evidence="10">
    <location>
        <begin position="818"/>
        <end position="841"/>
    </location>
</feature>